<dbReference type="EMBL" id="JAUIQD010000004">
    <property type="protein sequence ID" value="KAK3354078.1"/>
    <property type="molecule type" value="Genomic_DNA"/>
</dbReference>
<keyword evidence="1" id="KW-0472">Membrane</keyword>
<proteinExistence type="predicted"/>
<reference evidence="2" key="2">
    <citation type="submission" date="2023-06" db="EMBL/GenBank/DDBJ databases">
        <authorList>
            <consortium name="Lawrence Berkeley National Laboratory"/>
            <person name="Haridas S."/>
            <person name="Hensen N."/>
            <person name="Bonometti L."/>
            <person name="Westerberg I."/>
            <person name="Brannstrom I.O."/>
            <person name="Guillou S."/>
            <person name="Cros-Aarteil S."/>
            <person name="Calhoun S."/>
            <person name="Kuo A."/>
            <person name="Mondo S."/>
            <person name="Pangilinan J."/>
            <person name="Riley R."/>
            <person name="Labutti K."/>
            <person name="Andreopoulos B."/>
            <person name="Lipzen A."/>
            <person name="Chen C."/>
            <person name="Yanf M."/>
            <person name="Daum C."/>
            <person name="Ng V."/>
            <person name="Clum A."/>
            <person name="Steindorff A."/>
            <person name="Ohm R."/>
            <person name="Martin F."/>
            <person name="Silar P."/>
            <person name="Natvig D."/>
            <person name="Lalanne C."/>
            <person name="Gautier V."/>
            <person name="Ament-Velasquez S.L."/>
            <person name="Kruys A."/>
            <person name="Hutchinson M.I."/>
            <person name="Powell A.J."/>
            <person name="Barry K."/>
            <person name="Miller A.N."/>
            <person name="Grigoriev I.V."/>
            <person name="Debuchy R."/>
            <person name="Gladieux P."/>
            <person name="Thoren M.H."/>
            <person name="Johannesson H."/>
        </authorList>
    </citation>
    <scope>NUCLEOTIDE SEQUENCE</scope>
    <source>
        <strain evidence="2">CBS 955.72</strain>
    </source>
</reference>
<accession>A0AAJ0HJY0</accession>
<dbReference type="Proteomes" id="UP001275084">
    <property type="component" value="Unassembled WGS sequence"/>
</dbReference>
<organism evidence="2 3">
    <name type="scientific">Lasiosphaeria hispida</name>
    <dbReference type="NCBI Taxonomy" id="260671"/>
    <lineage>
        <taxon>Eukaryota</taxon>
        <taxon>Fungi</taxon>
        <taxon>Dikarya</taxon>
        <taxon>Ascomycota</taxon>
        <taxon>Pezizomycotina</taxon>
        <taxon>Sordariomycetes</taxon>
        <taxon>Sordariomycetidae</taxon>
        <taxon>Sordariales</taxon>
        <taxon>Lasiosphaeriaceae</taxon>
        <taxon>Lasiosphaeria</taxon>
    </lineage>
</organism>
<evidence type="ECO:0000313" key="3">
    <source>
        <dbReference type="Proteomes" id="UP001275084"/>
    </source>
</evidence>
<comment type="caution">
    <text evidence="2">The sequence shown here is derived from an EMBL/GenBank/DDBJ whole genome shotgun (WGS) entry which is preliminary data.</text>
</comment>
<evidence type="ECO:0000256" key="1">
    <source>
        <dbReference type="SAM" id="Phobius"/>
    </source>
</evidence>
<reference evidence="2" key="1">
    <citation type="journal article" date="2023" name="Mol. Phylogenet. Evol.">
        <title>Genome-scale phylogeny and comparative genomics of the fungal order Sordariales.</title>
        <authorList>
            <person name="Hensen N."/>
            <person name="Bonometti L."/>
            <person name="Westerberg I."/>
            <person name="Brannstrom I.O."/>
            <person name="Guillou S."/>
            <person name="Cros-Aarteil S."/>
            <person name="Calhoun S."/>
            <person name="Haridas S."/>
            <person name="Kuo A."/>
            <person name="Mondo S."/>
            <person name="Pangilinan J."/>
            <person name="Riley R."/>
            <person name="LaButti K."/>
            <person name="Andreopoulos B."/>
            <person name="Lipzen A."/>
            <person name="Chen C."/>
            <person name="Yan M."/>
            <person name="Daum C."/>
            <person name="Ng V."/>
            <person name="Clum A."/>
            <person name="Steindorff A."/>
            <person name="Ohm R.A."/>
            <person name="Martin F."/>
            <person name="Silar P."/>
            <person name="Natvig D.O."/>
            <person name="Lalanne C."/>
            <person name="Gautier V."/>
            <person name="Ament-Velasquez S.L."/>
            <person name="Kruys A."/>
            <person name="Hutchinson M.I."/>
            <person name="Powell A.J."/>
            <person name="Barry K."/>
            <person name="Miller A.N."/>
            <person name="Grigoriev I.V."/>
            <person name="Debuchy R."/>
            <person name="Gladieux P."/>
            <person name="Hiltunen Thoren M."/>
            <person name="Johannesson H."/>
        </authorList>
    </citation>
    <scope>NUCLEOTIDE SEQUENCE</scope>
    <source>
        <strain evidence="2">CBS 955.72</strain>
    </source>
</reference>
<keyword evidence="1" id="KW-0812">Transmembrane</keyword>
<evidence type="ECO:0000313" key="2">
    <source>
        <dbReference type="EMBL" id="KAK3354078.1"/>
    </source>
</evidence>
<name>A0AAJ0HJY0_9PEZI</name>
<feature type="transmembrane region" description="Helical" evidence="1">
    <location>
        <begin position="136"/>
        <end position="153"/>
    </location>
</feature>
<dbReference type="AlphaFoldDB" id="A0AAJ0HJY0"/>
<dbReference type="Gene3D" id="1.20.58.340">
    <property type="entry name" value="Magnesium transport protein CorA, transmembrane region"/>
    <property type="match status" value="1"/>
</dbReference>
<protein>
    <submittedName>
        <fullName evidence="2">Uncharacterized protein</fullName>
    </submittedName>
</protein>
<keyword evidence="3" id="KW-1185">Reference proteome</keyword>
<feature type="transmembrane region" description="Helical" evidence="1">
    <location>
        <begin position="391"/>
        <end position="412"/>
    </location>
</feature>
<sequence>MDGLRQIAKTNFESYERFRDMPPGAGGGNEVLVVRVTECLTAAARIYQYTVPEDGLPVPPDYRGLGPPLRASTADGERGKPTLDMVVIPRGDTEGIGVSKSNFIRLYNAYNVDPYLLSYISENWYGFHQPSSPYNGAYAFFVGTVLYTLVFSFNPETMKSSAILLPRASNGFGTGPRATKELIDILQQYLDQAHSPVTLLLAVRIHLEQWLDRTLYVQLNAIRAAETISGYGPYGGSPRRVNIDSLVSMSSQVGSLQVTLANTARHQAIAASLDTYLGSCLGLTRPTYGVTDPEHWRKSHAGFDEVLNALQQQLAGGITTTKYLQERTQSQSDVAFALMTHEDAVISIDQNSSMKAIAIVTMAFLPGTFFATLFAVPSLQWSQSPVIQGNFWVYWVFTLPFTVLVLLLWYGLTSDWRRDLLLLVKEGVISKLRVTRRTRRNM</sequence>
<keyword evidence="1" id="KW-1133">Transmembrane helix</keyword>
<feature type="transmembrane region" description="Helical" evidence="1">
    <location>
        <begin position="356"/>
        <end position="379"/>
    </location>
</feature>
<gene>
    <name evidence="2" type="ORF">B0T25DRAFT_545949</name>
</gene>